<evidence type="ECO:0000256" key="3">
    <source>
        <dbReference type="ARBA" id="ARBA00022729"/>
    </source>
</evidence>
<gene>
    <name evidence="7" type="ORF">EXIGUO9Y_60006</name>
</gene>
<dbReference type="Gene3D" id="2.160.20.10">
    <property type="entry name" value="Single-stranded right-handed beta-helix, Pectin lyase-like"/>
    <property type="match status" value="1"/>
</dbReference>
<keyword evidence="3 4" id="KW-0732">Signal</keyword>
<dbReference type="SMART" id="SM00710">
    <property type="entry name" value="PbH1"/>
    <property type="match status" value="8"/>
</dbReference>
<dbReference type="Pfam" id="PF05048">
    <property type="entry name" value="NosD"/>
    <property type="match status" value="1"/>
</dbReference>
<dbReference type="InterPro" id="IPR007742">
    <property type="entry name" value="NosD_dom"/>
</dbReference>
<feature type="chain" id="PRO_5039036787" evidence="4">
    <location>
        <begin position="22"/>
        <end position="440"/>
    </location>
</feature>
<dbReference type="InterPro" id="IPR011459">
    <property type="entry name" value="DUF1565"/>
</dbReference>
<proteinExistence type="predicted"/>
<sequence length="440" mass="48802">MKKRFILLLSLGLFGCSATWNQEQAEATASIKVMYVAPNGKDTNSGSLKRPLKTLKRASQLARAGTTVYLRQGTYTEALTVRYSGTKQAPVVFRNYQTEKVVLSGRALKKQDGETTLIRIENRQYVTIQGLVVADIKTTRNDETPIGIFITGTGRNIQLIDNQIHRIQTNAKDGNAHGIAIYGTGRLQQITVRGNRVEDNRLGASEALVLNGNIDGFSVTDNIVRRNDNIGIDLIGYEGVATNKLKDYVRNGVISGNQVTDSSSYGNPVYGKDYNAAGIYVDGGKQLTIEHNTVERNDIGIEVTSEHAKKYATDILVRANQVKQNRFTGISIGGYDKKRGGTKRVRITDNQFTGNDTKGLEGGQLLVQHDVRDNRIDHNAFTTGPDNLFVANFFKTSSGNQFDHNTYQLKKGTAKRWIWLDHEYRTQASFERAVKGGFNK</sequence>
<dbReference type="EMBL" id="CABWKQ010000056">
    <property type="protein sequence ID" value="VWX38633.1"/>
    <property type="molecule type" value="Genomic_DNA"/>
</dbReference>
<dbReference type="InterPro" id="IPR052052">
    <property type="entry name" value="Polysaccharide_Lyase_9"/>
</dbReference>
<dbReference type="GO" id="GO:0016837">
    <property type="term" value="F:carbon-oxygen lyase activity, acting on polysaccharides"/>
    <property type="evidence" value="ECO:0007669"/>
    <property type="project" value="TreeGrafter"/>
</dbReference>
<dbReference type="PANTHER" id="PTHR40088:SF2">
    <property type="entry name" value="SECRETED SUGAR HYDROLASE"/>
    <property type="match status" value="1"/>
</dbReference>
<dbReference type="AlphaFoldDB" id="A0A653IJ36"/>
<dbReference type="GO" id="GO:0005576">
    <property type="term" value="C:extracellular region"/>
    <property type="evidence" value="ECO:0007669"/>
    <property type="project" value="UniProtKB-SubCell"/>
</dbReference>
<feature type="signal peptide" evidence="4">
    <location>
        <begin position="1"/>
        <end position="21"/>
    </location>
</feature>
<keyword evidence="2" id="KW-0964">Secreted</keyword>
<accession>A0A653IJ36</accession>
<evidence type="ECO:0000259" key="6">
    <source>
        <dbReference type="Pfam" id="PF07602"/>
    </source>
</evidence>
<dbReference type="InterPro" id="IPR006626">
    <property type="entry name" value="PbH1"/>
</dbReference>
<comment type="subcellular location">
    <subcellularLocation>
        <location evidence="1">Secreted</location>
    </subcellularLocation>
</comment>
<dbReference type="InterPro" id="IPR012334">
    <property type="entry name" value="Pectin_lyas_fold"/>
</dbReference>
<feature type="domain" description="DUF1565" evidence="6">
    <location>
        <begin position="39"/>
        <end position="79"/>
    </location>
</feature>
<dbReference type="PROSITE" id="PS51257">
    <property type="entry name" value="PROKAR_LIPOPROTEIN"/>
    <property type="match status" value="1"/>
</dbReference>
<evidence type="ECO:0000256" key="4">
    <source>
        <dbReference type="SAM" id="SignalP"/>
    </source>
</evidence>
<keyword evidence="8" id="KW-1185">Reference proteome</keyword>
<evidence type="ECO:0000256" key="2">
    <source>
        <dbReference type="ARBA" id="ARBA00022525"/>
    </source>
</evidence>
<dbReference type="RefSeq" id="WP_159172503.1">
    <property type="nucleotide sequence ID" value="NZ_LR732308.1"/>
</dbReference>
<feature type="domain" description="Periplasmic copper-binding protein NosD beta helix" evidence="5">
    <location>
        <begin position="259"/>
        <end position="405"/>
    </location>
</feature>
<evidence type="ECO:0000313" key="8">
    <source>
        <dbReference type="Proteomes" id="UP000439752"/>
    </source>
</evidence>
<evidence type="ECO:0000259" key="5">
    <source>
        <dbReference type="Pfam" id="PF05048"/>
    </source>
</evidence>
<evidence type="ECO:0000256" key="1">
    <source>
        <dbReference type="ARBA" id="ARBA00004613"/>
    </source>
</evidence>
<evidence type="ECO:0000313" key="7">
    <source>
        <dbReference type="EMBL" id="VWX38633.1"/>
    </source>
</evidence>
<dbReference type="InterPro" id="IPR011050">
    <property type="entry name" value="Pectin_lyase_fold/virulence"/>
</dbReference>
<dbReference type="Pfam" id="PF07602">
    <property type="entry name" value="DUF1565"/>
    <property type="match status" value="1"/>
</dbReference>
<name>A0A653IJ36_9BACL</name>
<reference evidence="7 8" key="1">
    <citation type="submission" date="2019-10" db="EMBL/GenBank/DDBJ databases">
        <authorList>
            <person name="Karimi E."/>
        </authorList>
    </citation>
    <scope>NUCLEOTIDE SEQUENCE [LARGE SCALE GENOMIC DNA]</scope>
    <source>
        <strain evidence="7">Exiguobacterium sp. 9Y</strain>
    </source>
</reference>
<dbReference type="Proteomes" id="UP000439752">
    <property type="component" value="Unassembled WGS sequence"/>
</dbReference>
<protein>
    <submittedName>
        <fullName evidence="7">Uncharacterized protein</fullName>
    </submittedName>
</protein>
<dbReference type="SUPFAM" id="SSF51126">
    <property type="entry name" value="Pectin lyase-like"/>
    <property type="match status" value="1"/>
</dbReference>
<dbReference type="PANTHER" id="PTHR40088">
    <property type="entry name" value="PECTATE LYASE (EUROFUNG)"/>
    <property type="match status" value="1"/>
</dbReference>
<organism evidence="7 8">
    <name type="scientific">Exiguobacterium oxidotolerans</name>
    <dbReference type="NCBI Taxonomy" id="223958"/>
    <lineage>
        <taxon>Bacteria</taxon>
        <taxon>Bacillati</taxon>
        <taxon>Bacillota</taxon>
        <taxon>Bacilli</taxon>
        <taxon>Bacillales</taxon>
        <taxon>Bacillales Family XII. Incertae Sedis</taxon>
        <taxon>Exiguobacterium</taxon>
    </lineage>
</organism>